<gene>
    <name evidence="2" type="ORF">WKW79_29865</name>
</gene>
<protein>
    <submittedName>
        <fullName evidence="2">DUF1329 domain-containing protein</fullName>
    </submittedName>
</protein>
<accession>A0ABU8XG09</accession>
<dbReference type="Pfam" id="PF07044">
    <property type="entry name" value="DUF1329"/>
    <property type="match status" value="1"/>
</dbReference>
<evidence type="ECO:0000313" key="2">
    <source>
        <dbReference type="EMBL" id="MEJ8858812.1"/>
    </source>
</evidence>
<dbReference type="Gene3D" id="2.50.20.10">
    <property type="entry name" value="Lipoprotein localisation LolA/LolB/LppX"/>
    <property type="match status" value="1"/>
</dbReference>
<evidence type="ECO:0000313" key="3">
    <source>
        <dbReference type="Proteomes" id="UP001367030"/>
    </source>
</evidence>
<dbReference type="RefSeq" id="WP_340338866.1">
    <property type="nucleotide sequence ID" value="NZ_JBBKZS010000020.1"/>
</dbReference>
<dbReference type="InterPro" id="IPR010752">
    <property type="entry name" value="DUF1329"/>
</dbReference>
<keyword evidence="3" id="KW-1185">Reference proteome</keyword>
<reference evidence="2 3" key="1">
    <citation type="submission" date="2024-03" db="EMBL/GenBank/DDBJ databases">
        <title>Novel species of the genus Variovorax.</title>
        <authorList>
            <person name="Liu Q."/>
            <person name="Xin Y.-H."/>
        </authorList>
    </citation>
    <scope>NUCLEOTIDE SEQUENCE [LARGE SCALE GENOMIC DNA]</scope>
    <source>
        <strain evidence="2 3">KACC 18901</strain>
    </source>
</reference>
<sequence length="454" mass="49788">MQEMNRLSHALMVAGLLAMQAGTLHAAVTAEEAKQLGSTLTLVGAEKAGNKEGTIPAYTGGLAKAPADYDAARGVRPDPFASEKPVASIDAKNMGAHADKLTEGTKALMKAHAGFRVDVFPTHRTAAYPKFVLDNTVKNATQARLSADGLSIEGAGAGVPFPMPKNGNEAMFNYLANFQGMSFVMPKYTGWNVDSAGKAVMTVQGVWTQDSPFFDAARSADNLLVRNRAVYTGPARRNGEALIAIEPKDYTKGDSRAWQYLPGQRRVRLAPDIGHDTPNSSTAGMSTYDDVLLFNGKLDRFDFKLVGKKEVYVPYNTYRFTYNDKPEDALQPRFINPDMVRWELHRVWVVDATLKPGERHIYSRRTFYLDEDSWTIVASDQYDGRGQLWRPGFSYVTQSYDVPAPSNVASGHYDLVAGTYYVNSWPGSGGMKVFDALQPEGSWSPDNLAGKGVR</sequence>
<organism evidence="2 3">
    <name type="scientific">Variovorax robiniae</name>
    <dbReference type="NCBI Taxonomy" id="1836199"/>
    <lineage>
        <taxon>Bacteria</taxon>
        <taxon>Pseudomonadati</taxon>
        <taxon>Pseudomonadota</taxon>
        <taxon>Betaproteobacteria</taxon>
        <taxon>Burkholderiales</taxon>
        <taxon>Comamonadaceae</taxon>
        <taxon>Variovorax</taxon>
    </lineage>
</organism>
<keyword evidence="1" id="KW-0732">Signal</keyword>
<dbReference type="EMBL" id="JBBKZS010000020">
    <property type="protein sequence ID" value="MEJ8858812.1"/>
    <property type="molecule type" value="Genomic_DNA"/>
</dbReference>
<comment type="caution">
    <text evidence="2">The sequence shown here is derived from an EMBL/GenBank/DDBJ whole genome shotgun (WGS) entry which is preliminary data.</text>
</comment>
<evidence type="ECO:0000256" key="1">
    <source>
        <dbReference type="SAM" id="SignalP"/>
    </source>
</evidence>
<feature type="signal peptide" evidence="1">
    <location>
        <begin position="1"/>
        <end position="26"/>
    </location>
</feature>
<name>A0ABU8XG09_9BURK</name>
<proteinExistence type="predicted"/>
<dbReference type="Proteomes" id="UP001367030">
    <property type="component" value="Unassembled WGS sequence"/>
</dbReference>
<dbReference type="CDD" id="cd16329">
    <property type="entry name" value="LolA_like"/>
    <property type="match status" value="1"/>
</dbReference>
<feature type="chain" id="PRO_5045137786" evidence="1">
    <location>
        <begin position="27"/>
        <end position="454"/>
    </location>
</feature>